<dbReference type="AlphaFoldDB" id="W1NIL8"/>
<dbReference type="Proteomes" id="UP000017836">
    <property type="component" value="Unassembled WGS sequence"/>
</dbReference>
<dbReference type="HOGENOM" id="CLU_1995668_0_0_1"/>
<keyword evidence="3" id="KW-1185">Reference proteome</keyword>
<feature type="chain" id="PRO_5004806690" evidence="1">
    <location>
        <begin position="29"/>
        <end position="125"/>
    </location>
</feature>
<sequence>MVAAEDTHILFACPFLALLPLPLLRVHTEPEVIIFQAQVSELHPLVDMKEIKGLRFINKKLKSLTPSLVVTALKTSLEARVLQLNAIDGGGLMILSSRPFHLATPSQRQKCSINPKSHLAIRTIV</sequence>
<name>W1NIL8_AMBTC</name>
<proteinExistence type="predicted"/>
<dbReference type="EMBL" id="KI397486">
    <property type="protein sequence ID" value="ERM95348.1"/>
    <property type="molecule type" value="Genomic_DNA"/>
</dbReference>
<evidence type="ECO:0000313" key="3">
    <source>
        <dbReference type="Proteomes" id="UP000017836"/>
    </source>
</evidence>
<protein>
    <submittedName>
        <fullName evidence="2">Uncharacterized protein</fullName>
    </submittedName>
</protein>
<gene>
    <name evidence="2" type="ORF">AMTR_s00008p00179110</name>
</gene>
<accession>W1NIL8</accession>
<organism evidence="2 3">
    <name type="scientific">Amborella trichopoda</name>
    <dbReference type="NCBI Taxonomy" id="13333"/>
    <lineage>
        <taxon>Eukaryota</taxon>
        <taxon>Viridiplantae</taxon>
        <taxon>Streptophyta</taxon>
        <taxon>Embryophyta</taxon>
        <taxon>Tracheophyta</taxon>
        <taxon>Spermatophyta</taxon>
        <taxon>Magnoliopsida</taxon>
        <taxon>Amborellales</taxon>
        <taxon>Amborellaceae</taxon>
        <taxon>Amborella</taxon>
    </lineage>
</organism>
<dbReference type="Gramene" id="ERM95348">
    <property type="protein sequence ID" value="ERM95348"/>
    <property type="gene ID" value="AMTR_s00008p00179110"/>
</dbReference>
<reference evidence="3" key="1">
    <citation type="journal article" date="2013" name="Science">
        <title>The Amborella genome and the evolution of flowering plants.</title>
        <authorList>
            <consortium name="Amborella Genome Project"/>
        </authorList>
    </citation>
    <scope>NUCLEOTIDE SEQUENCE [LARGE SCALE GENOMIC DNA]</scope>
</reference>
<feature type="signal peptide" evidence="1">
    <location>
        <begin position="1"/>
        <end position="28"/>
    </location>
</feature>
<evidence type="ECO:0000313" key="2">
    <source>
        <dbReference type="EMBL" id="ERM95348.1"/>
    </source>
</evidence>
<evidence type="ECO:0000256" key="1">
    <source>
        <dbReference type="SAM" id="SignalP"/>
    </source>
</evidence>
<keyword evidence="1" id="KW-0732">Signal</keyword>